<evidence type="ECO:0000313" key="8">
    <source>
        <dbReference type="Proteomes" id="UP001168478"/>
    </source>
</evidence>
<dbReference type="Pfam" id="PF12833">
    <property type="entry name" value="HTH_18"/>
    <property type="match status" value="1"/>
</dbReference>
<reference evidence="6" key="1">
    <citation type="submission" date="2023-06" db="EMBL/GenBank/DDBJ databases">
        <authorList>
            <person name="Zeman M."/>
            <person name="Kubasova T."/>
            <person name="Jahodarova E."/>
            <person name="Nykrynova M."/>
            <person name="Rychlik I."/>
        </authorList>
    </citation>
    <scope>NUCLEOTIDE SEQUENCE</scope>
    <source>
        <strain evidence="6">ET15</strain>
        <strain evidence="5">ET37</strain>
    </source>
</reference>
<dbReference type="InterPro" id="IPR009057">
    <property type="entry name" value="Homeodomain-like_sf"/>
</dbReference>
<dbReference type="PROSITE" id="PS01124">
    <property type="entry name" value="HTH_ARAC_FAMILY_2"/>
    <property type="match status" value="1"/>
</dbReference>
<keyword evidence="1" id="KW-0805">Transcription regulation</keyword>
<dbReference type="PANTHER" id="PTHR43280:SF2">
    <property type="entry name" value="HTH-TYPE TRANSCRIPTIONAL REGULATOR EXSA"/>
    <property type="match status" value="1"/>
</dbReference>
<reference evidence="6" key="2">
    <citation type="submission" date="2023-08" db="EMBL/GenBank/DDBJ databases">
        <title>Identification and characterization of horizontal gene transfer across gut microbiota members of farm animals based on homology search.</title>
        <authorList>
            <person name="Schwarzerova J."/>
            <person name="Nykrynova M."/>
            <person name="Jureckova K."/>
            <person name="Cejkova D."/>
            <person name="Rychlik I."/>
        </authorList>
    </citation>
    <scope>NUCLEOTIDE SEQUENCE</scope>
    <source>
        <strain evidence="6">ET15</strain>
        <strain evidence="5">ET37</strain>
    </source>
</reference>
<dbReference type="SUPFAM" id="SSF51182">
    <property type="entry name" value="RmlC-like cupins"/>
    <property type="match status" value="1"/>
</dbReference>
<dbReference type="RefSeq" id="WP_289825743.1">
    <property type="nucleotide sequence ID" value="NZ_JAUEIE010000010.1"/>
</dbReference>
<dbReference type="InterPro" id="IPR018060">
    <property type="entry name" value="HTH_AraC"/>
</dbReference>
<dbReference type="SUPFAM" id="SSF46689">
    <property type="entry name" value="Homeodomain-like"/>
    <property type="match status" value="2"/>
</dbReference>
<dbReference type="Proteomes" id="UP001167831">
    <property type="component" value="Unassembled WGS sequence"/>
</dbReference>
<sequence>MRHTDTNDTLIYDHVRIKPTEQIRLHSSISWEMTYIISGSGERIIGDTREKFKAGEIWLIVPGMPHQWIFNPDDTDSEGNIENITIIYPADLPERLARLFPEYNVLAERYGRMDKSVMFGNKDSEFIGACLRRMEDETAAERMSTLIFLLTAILKSRDLTYARHHLKDSSPAEKAKQIKTFINCNFPKDITIDMIAAHMKMNRSIVCSTFKRHTGTTIISYLTKRRVREACDLLMSKKYTVAECCYKSGFNDVPHFNRVFRKMTGMTPNQFRKQNGVKGKRDMNDS</sequence>
<evidence type="ECO:0000256" key="3">
    <source>
        <dbReference type="ARBA" id="ARBA00023163"/>
    </source>
</evidence>
<dbReference type="InterPro" id="IPR011051">
    <property type="entry name" value="RmlC_Cupin_sf"/>
</dbReference>
<evidence type="ECO:0000259" key="4">
    <source>
        <dbReference type="PROSITE" id="PS01124"/>
    </source>
</evidence>
<feature type="domain" description="HTH araC/xylS-type" evidence="4">
    <location>
        <begin position="176"/>
        <end position="274"/>
    </location>
</feature>
<accession>A0AAW7JJF7</accession>
<dbReference type="InterPro" id="IPR020449">
    <property type="entry name" value="Tscrpt_reg_AraC-type_HTH"/>
</dbReference>
<dbReference type="InterPro" id="IPR014710">
    <property type="entry name" value="RmlC-like_jellyroll"/>
</dbReference>
<evidence type="ECO:0000313" key="6">
    <source>
        <dbReference type="EMBL" id="MDN0025984.1"/>
    </source>
</evidence>
<comment type="caution">
    <text evidence="6">The sequence shown here is derived from an EMBL/GenBank/DDBJ whole genome shotgun (WGS) entry which is preliminary data.</text>
</comment>
<evidence type="ECO:0000313" key="5">
    <source>
        <dbReference type="EMBL" id="MDN0023342.1"/>
    </source>
</evidence>
<dbReference type="GO" id="GO:0043565">
    <property type="term" value="F:sequence-specific DNA binding"/>
    <property type="evidence" value="ECO:0007669"/>
    <property type="project" value="InterPro"/>
</dbReference>
<dbReference type="Gene3D" id="2.60.120.10">
    <property type="entry name" value="Jelly Rolls"/>
    <property type="match status" value="1"/>
</dbReference>
<dbReference type="Pfam" id="PF07883">
    <property type="entry name" value="Cupin_2"/>
    <property type="match status" value="1"/>
</dbReference>
<dbReference type="Gene3D" id="1.10.10.60">
    <property type="entry name" value="Homeodomain-like"/>
    <property type="match status" value="2"/>
</dbReference>
<evidence type="ECO:0000313" key="7">
    <source>
        <dbReference type="Proteomes" id="UP001167831"/>
    </source>
</evidence>
<dbReference type="EMBL" id="JAUEIE010000010">
    <property type="protein sequence ID" value="MDN0023342.1"/>
    <property type="molecule type" value="Genomic_DNA"/>
</dbReference>
<dbReference type="PRINTS" id="PR00032">
    <property type="entry name" value="HTHARAC"/>
</dbReference>
<dbReference type="GO" id="GO:0003700">
    <property type="term" value="F:DNA-binding transcription factor activity"/>
    <property type="evidence" value="ECO:0007669"/>
    <property type="project" value="InterPro"/>
</dbReference>
<dbReference type="Proteomes" id="UP001168478">
    <property type="component" value="Unassembled WGS sequence"/>
</dbReference>
<dbReference type="AlphaFoldDB" id="A0AAW7JJF7"/>
<proteinExistence type="predicted"/>
<protein>
    <submittedName>
        <fullName evidence="6">AraC family transcriptional regulator</fullName>
    </submittedName>
</protein>
<dbReference type="SMART" id="SM00342">
    <property type="entry name" value="HTH_ARAC"/>
    <property type="match status" value="1"/>
</dbReference>
<organism evidence="6 8">
    <name type="scientific">Leyella lascolaii</name>
    <dbReference type="NCBI Taxonomy" id="1776379"/>
    <lineage>
        <taxon>Bacteria</taxon>
        <taxon>Pseudomonadati</taxon>
        <taxon>Bacteroidota</taxon>
        <taxon>Bacteroidia</taxon>
        <taxon>Bacteroidales</taxon>
        <taxon>Prevotellaceae</taxon>
        <taxon>Leyella</taxon>
    </lineage>
</organism>
<keyword evidence="7" id="KW-1185">Reference proteome</keyword>
<name>A0AAW7JJF7_9BACT</name>
<dbReference type="InterPro" id="IPR013096">
    <property type="entry name" value="Cupin_2"/>
</dbReference>
<evidence type="ECO:0000256" key="1">
    <source>
        <dbReference type="ARBA" id="ARBA00023015"/>
    </source>
</evidence>
<dbReference type="EMBL" id="JAUEIF010000010">
    <property type="protein sequence ID" value="MDN0025984.1"/>
    <property type="molecule type" value="Genomic_DNA"/>
</dbReference>
<dbReference type="PANTHER" id="PTHR43280">
    <property type="entry name" value="ARAC-FAMILY TRANSCRIPTIONAL REGULATOR"/>
    <property type="match status" value="1"/>
</dbReference>
<keyword evidence="3" id="KW-0804">Transcription</keyword>
<evidence type="ECO:0000256" key="2">
    <source>
        <dbReference type="ARBA" id="ARBA00023125"/>
    </source>
</evidence>
<keyword evidence="2" id="KW-0238">DNA-binding</keyword>
<gene>
    <name evidence="5" type="ORF">QVN81_09955</name>
    <name evidence="6" type="ORF">QVN84_10705</name>
</gene>